<accession>A0A401QI53</accession>
<organism evidence="3 4">
    <name type="scientific">Scyliorhinus torazame</name>
    <name type="common">Cloudy catshark</name>
    <name type="synonym">Catulus torazame</name>
    <dbReference type="NCBI Taxonomy" id="75743"/>
    <lineage>
        <taxon>Eukaryota</taxon>
        <taxon>Metazoa</taxon>
        <taxon>Chordata</taxon>
        <taxon>Craniata</taxon>
        <taxon>Vertebrata</taxon>
        <taxon>Chondrichthyes</taxon>
        <taxon>Elasmobranchii</taxon>
        <taxon>Galeomorphii</taxon>
        <taxon>Galeoidea</taxon>
        <taxon>Carcharhiniformes</taxon>
        <taxon>Scyliorhinidae</taxon>
        <taxon>Scyliorhinus</taxon>
    </lineage>
</organism>
<feature type="compositionally biased region" description="Basic and acidic residues" evidence="1">
    <location>
        <begin position="62"/>
        <end position="80"/>
    </location>
</feature>
<proteinExistence type="predicted"/>
<evidence type="ECO:0008006" key="5">
    <source>
        <dbReference type="Google" id="ProtNLM"/>
    </source>
</evidence>
<protein>
    <recommendedName>
        <fullName evidence="5">Secreted protein</fullName>
    </recommendedName>
</protein>
<sequence>MKRELRLALGHLLVFAPPAVVAADTRLHLELRLMLPCLSRTVRVPPPDRRASALLQSTLRTDFAEANRTEEEQERQRDNYKSAGCL</sequence>
<evidence type="ECO:0000256" key="2">
    <source>
        <dbReference type="SAM" id="SignalP"/>
    </source>
</evidence>
<dbReference type="EMBL" id="BFAA01122671">
    <property type="protein sequence ID" value="GCB85064.1"/>
    <property type="molecule type" value="Genomic_DNA"/>
</dbReference>
<keyword evidence="2" id="KW-0732">Signal</keyword>
<comment type="caution">
    <text evidence="3">The sequence shown here is derived from an EMBL/GenBank/DDBJ whole genome shotgun (WGS) entry which is preliminary data.</text>
</comment>
<reference evidence="3 4" key="1">
    <citation type="journal article" date="2018" name="Nat. Ecol. Evol.">
        <title>Shark genomes provide insights into elasmobranch evolution and the origin of vertebrates.</title>
        <authorList>
            <person name="Hara Y"/>
            <person name="Yamaguchi K"/>
            <person name="Onimaru K"/>
            <person name="Kadota M"/>
            <person name="Koyanagi M"/>
            <person name="Keeley SD"/>
            <person name="Tatsumi K"/>
            <person name="Tanaka K"/>
            <person name="Motone F"/>
            <person name="Kageyama Y"/>
            <person name="Nozu R"/>
            <person name="Adachi N"/>
            <person name="Nishimura O"/>
            <person name="Nakagawa R"/>
            <person name="Tanegashima C"/>
            <person name="Kiyatake I"/>
            <person name="Matsumoto R"/>
            <person name="Murakumo K"/>
            <person name="Nishida K"/>
            <person name="Terakita A"/>
            <person name="Kuratani S"/>
            <person name="Sato K"/>
            <person name="Hyodo S Kuraku.S."/>
        </authorList>
    </citation>
    <scope>NUCLEOTIDE SEQUENCE [LARGE SCALE GENOMIC DNA]</scope>
</reference>
<evidence type="ECO:0000313" key="4">
    <source>
        <dbReference type="Proteomes" id="UP000288216"/>
    </source>
</evidence>
<feature type="chain" id="PRO_5018964797" description="Secreted protein" evidence="2">
    <location>
        <begin position="24"/>
        <end position="86"/>
    </location>
</feature>
<evidence type="ECO:0000256" key="1">
    <source>
        <dbReference type="SAM" id="MobiDB-lite"/>
    </source>
</evidence>
<feature type="region of interest" description="Disordered" evidence="1">
    <location>
        <begin position="62"/>
        <end position="86"/>
    </location>
</feature>
<feature type="signal peptide" evidence="2">
    <location>
        <begin position="1"/>
        <end position="23"/>
    </location>
</feature>
<name>A0A401QI53_SCYTO</name>
<dbReference type="AlphaFoldDB" id="A0A401QI53"/>
<keyword evidence="4" id="KW-1185">Reference proteome</keyword>
<gene>
    <name evidence="3" type="ORF">scyTo_0025751</name>
</gene>
<evidence type="ECO:0000313" key="3">
    <source>
        <dbReference type="EMBL" id="GCB85064.1"/>
    </source>
</evidence>
<dbReference type="Proteomes" id="UP000288216">
    <property type="component" value="Unassembled WGS sequence"/>
</dbReference>